<reference evidence="10" key="2">
    <citation type="submission" date="2023-05" db="EMBL/GenBank/DDBJ databases">
        <authorList>
            <consortium name="Lawrence Berkeley National Laboratory"/>
            <person name="Steindorff A."/>
            <person name="Hensen N."/>
            <person name="Bonometti L."/>
            <person name="Westerberg I."/>
            <person name="Brannstrom I.O."/>
            <person name="Guillou S."/>
            <person name="Cros-Aarteil S."/>
            <person name="Calhoun S."/>
            <person name="Haridas S."/>
            <person name="Kuo A."/>
            <person name="Mondo S."/>
            <person name="Pangilinan J."/>
            <person name="Riley R."/>
            <person name="Labutti K."/>
            <person name="Andreopoulos B."/>
            <person name="Lipzen A."/>
            <person name="Chen C."/>
            <person name="Yanf M."/>
            <person name="Daum C."/>
            <person name="Ng V."/>
            <person name="Clum A."/>
            <person name="Ohm R."/>
            <person name="Martin F."/>
            <person name="Silar P."/>
            <person name="Natvig D."/>
            <person name="Lalanne C."/>
            <person name="Gautier V."/>
            <person name="Ament-Velasquez S.L."/>
            <person name="Kruys A."/>
            <person name="Hutchinson M.I."/>
            <person name="Powell A.J."/>
            <person name="Barry K."/>
            <person name="Miller A.N."/>
            <person name="Grigoriev I.V."/>
            <person name="Debuchy R."/>
            <person name="Gladieux P."/>
            <person name="Thoren M.H."/>
            <person name="Johannesson H."/>
        </authorList>
    </citation>
    <scope>NUCLEOTIDE SEQUENCE</scope>
    <source>
        <strain evidence="10">PSN293</strain>
    </source>
</reference>
<dbReference type="NCBIfam" id="TIGR01313">
    <property type="entry name" value="therm_gnt_kin"/>
    <property type="match status" value="1"/>
</dbReference>
<dbReference type="GO" id="GO:0046316">
    <property type="term" value="F:gluconokinase activity"/>
    <property type="evidence" value="ECO:0007669"/>
    <property type="project" value="UniProtKB-EC"/>
</dbReference>
<dbReference type="PANTHER" id="PTHR43442:SF3">
    <property type="entry name" value="GLUCONOKINASE-RELATED"/>
    <property type="match status" value="1"/>
</dbReference>
<evidence type="ECO:0000256" key="8">
    <source>
        <dbReference type="ARBA" id="ARBA00048090"/>
    </source>
</evidence>
<protein>
    <recommendedName>
        <fullName evidence="3 9">Gluconokinase</fullName>
        <ecNumber evidence="3 9">2.7.1.12</ecNumber>
    </recommendedName>
</protein>
<dbReference type="Proteomes" id="UP001301769">
    <property type="component" value="Unassembled WGS sequence"/>
</dbReference>
<comment type="caution">
    <text evidence="10">The sequence shown here is derived from an EMBL/GenBank/DDBJ whole genome shotgun (WGS) entry which is preliminary data.</text>
</comment>
<comment type="pathway">
    <text evidence="1 9">Carbohydrate acid metabolism; D-gluconate degradation.</text>
</comment>
<dbReference type="EC" id="2.7.1.12" evidence="3 9"/>
<evidence type="ECO:0000256" key="4">
    <source>
        <dbReference type="ARBA" id="ARBA00022679"/>
    </source>
</evidence>
<dbReference type="GO" id="GO:0005975">
    <property type="term" value="P:carbohydrate metabolic process"/>
    <property type="evidence" value="ECO:0007669"/>
    <property type="project" value="InterPro"/>
</dbReference>
<proteinExistence type="inferred from homology"/>
<dbReference type="SUPFAM" id="SSF52540">
    <property type="entry name" value="P-loop containing nucleoside triphosphate hydrolases"/>
    <property type="match status" value="1"/>
</dbReference>
<dbReference type="Pfam" id="PF13671">
    <property type="entry name" value="AAA_33"/>
    <property type="match status" value="1"/>
</dbReference>
<dbReference type="GO" id="GO:0016787">
    <property type="term" value="F:hydrolase activity"/>
    <property type="evidence" value="ECO:0007669"/>
    <property type="project" value="UniProtKB-KW"/>
</dbReference>
<keyword evidence="6 9" id="KW-0418">Kinase</keyword>
<dbReference type="InterPro" id="IPR006001">
    <property type="entry name" value="Therm_gnt_kin"/>
</dbReference>
<keyword evidence="5 9" id="KW-0547">Nucleotide-binding</keyword>
<evidence type="ECO:0000256" key="3">
    <source>
        <dbReference type="ARBA" id="ARBA00012054"/>
    </source>
</evidence>
<evidence type="ECO:0000313" key="11">
    <source>
        <dbReference type="Proteomes" id="UP001301769"/>
    </source>
</evidence>
<dbReference type="InterPro" id="IPR027417">
    <property type="entry name" value="P-loop_NTPase"/>
</dbReference>
<name>A0AAN6XXN5_9PEZI</name>
<dbReference type="CDD" id="cd02021">
    <property type="entry name" value="GntK"/>
    <property type="match status" value="1"/>
</dbReference>
<comment type="catalytic activity">
    <reaction evidence="8 9">
        <text>D-gluconate + ATP = 6-phospho-D-gluconate + ADP + H(+)</text>
        <dbReference type="Rhea" id="RHEA:19433"/>
        <dbReference type="ChEBI" id="CHEBI:15378"/>
        <dbReference type="ChEBI" id="CHEBI:18391"/>
        <dbReference type="ChEBI" id="CHEBI:30616"/>
        <dbReference type="ChEBI" id="CHEBI:58759"/>
        <dbReference type="ChEBI" id="CHEBI:456216"/>
        <dbReference type="EC" id="2.7.1.12"/>
    </reaction>
</comment>
<evidence type="ECO:0000256" key="5">
    <source>
        <dbReference type="ARBA" id="ARBA00022741"/>
    </source>
</evidence>
<keyword evidence="4 9" id="KW-0808">Transferase</keyword>
<accession>A0AAN6XXN5</accession>
<dbReference type="Gene3D" id="3.40.50.300">
    <property type="entry name" value="P-loop containing nucleotide triphosphate hydrolases"/>
    <property type="match status" value="1"/>
</dbReference>
<evidence type="ECO:0000256" key="9">
    <source>
        <dbReference type="RuleBase" id="RU363066"/>
    </source>
</evidence>
<keyword evidence="7 9" id="KW-0067">ATP-binding</keyword>
<evidence type="ECO:0000256" key="6">
    <source>
        <dbReference type="ARBA" id="ARBA00022777"/>
    </source>
</evidence>
<reference evidence="10" key="1">
    <citation type="journal article" date="2023" name="Mol. Phylogenet. Evol.">
        <title>Genome-scale phylogeny and comparative genomics of the fungal order Sordariales.</title>
        <authorList>
            <person name="Hensen N."/>
            <person name="Bonometti L."/>
            <person name="Westerberg I."/>
            <person name="Brannstrom I.O."/>
            <person name="Guillou S."/>
            <person name="Cros-Aarteil S."/>
            <person name="Calhoun S."/>
            <person name="Haridas S."/>
            <person name="Kuo A."/>
            <person name="Mondo S."/>
            <person name="Pangilinan J."/>
            <person name="Riley R."/>
            <person name="LaButti K."/>
            <person name="Andreopoulos B."/>
            <person name="Lipzen A."/>
            <person name="Chen C."/>
            <person name="Yan M."/>
            <person name="Daum C."/>
            <person name="Ng V."/>
            <person name="Clum A."/>
            <person name="Steindorff A."/>
            <person name="Ohm R.A."/>
            <person name="Martin F."/>
            <person name="Silar P."/>
            <person name="Natvig D.O."/>
            <person name="Lalanne C."/>
            <person name="Gautier V."/>
            <person name="Ament-Velasquez S.L."/>
            <person name="Kruys A."/>
            <person name="Hutchinson M.I."/>
            <person name="Powell A.J."/>
            <person name="Barry K."/>
            <person name="Miller A.N."/>
            <person name="Grigoriev I.V."/>
            <person name="Debuchy R."/>
            <person name="Gladieux P."/>
            <person name="Hiltunen Thoren M."/>
            <person name="Johannesson H."/>
        </authorList>
    </citation>
    <scope>NUCLEOTIDE SEQUENCE</scope>
    <source>
        <strain evidence="10">PSN293</strain>
    </source>
</reference>
<dbReference type="EMBL" id="MU858239">
    <property type="protein sequence ID" value="KAK4208530.1"/>
    <property type="molecule type" value="Genomic_DNA"/>
</dbReference>
<gene>
    <name evidence="10" type="ORF">QBC37DRAFT_431797</name>
</gene>
<dbReference type="PANTHER" id="PTHR43442">
    <property type="entry name" value="GLUCONOKINASE-RELATED"/>
    <property type="match status" value="1"/>
</dbReference>
<evidence type="ECO:0000256" key="2">
    <source>
        <dbReference type="ARBA" id="ARBA00008420"/>
    </source>
</evidence>
<dbReference type="GO" id="GO:0005524">
    <property type="term" value="F:ATP binding"/>
    <property type="evidence" value="ECO:0007669"/>
    <property type="project" value="UniProtKB-KW"/>
</dbReference>
<dbReference type="GO" id="GO:0005737">
    <property type="term" value="C:cytoplasm"/>
    <property type="evidence" value="ECO:0007669"/>
    <property type="project" value="TreeGrafter"/>
</dbReference>
<keyword evidence="11" id="KW-1185">Reference proteome</keyword>
<sequence>MGSYEKKHIDTSAATDYAPNSAELKTNGTHAATAVKGDQTNGRIPEHEQKRWIWFITGPTACGKTTIAKALAAKLSFTFVEGDDYHPKANVEKMSRGEPLTDSDRAGWLEALRDHETAIPPEGESPHLVMTCSALKRHYRDVLREGAKNAGNLRIRLVFLDAPEEVLVQRAGLRQGHFAKANLVDSQFEALERPDGEKDVSVVRVDGRSIEDTERDVEKHVREVTMCDDGSYLRVL</sequence>
<evidence type="ECO:0000256" key="7">
    <source>
        <dbReference type="ARBA" id="ARBA00022840"/>
    </source>
</evidence>
<dbReference type="AlphaFoldDB" id="A0AAN6XXN5"/>
<keyword evidence="10" id="KW-0378">Hydrolase</keyword>
<comment type="similarity">
    <text evidence="2 9">Belongs to the gluconokinase GntK/GntV family.</text>
</comment>
<evidence type="ECO:0000256" key="1">
    <source>
        <dbReference type="ARBA" id="ARBA00004875"/>
    </source>
</evidence>
<evidence type="ECO:0000313" key="10">
    <source>
        <dbReference type="EMBL" id="KAK4208530.1"/>
    </source>
</evidence>
<organism evidence="10 11">
    <name type="scientific">Rhypophila decipiens</name>
    <dbReference type="NCBI Taxonomy" id="261697"/>
    <lineage>
        <taxon>Eukaryota</taxon>
        <taxon>Fungi</taxon>
        <taxon>Dikarya</taxon>
        <taxon>Ascomycota</taxon>
        <taxon>Pezizomycotina</taxon>
        <taxon>Sordariomycetes</taxon>
        <taxon>Sordariomycetidae</taxon>
        <taxon>Sordariales</taxon>
        <taxon>Naviculisporaceae</taxon>
        <taxon>Rhypophila</taxon>
    </lineage>
</organism>